<sequence>MNPPAVRYLARRCDCSRSFEERIRRGKKMPPEKYRITVLLLLLLWSLRLQAHLLLSSFYQASPSSDLLELQSQLIFCPSIACFASYSTTRVLLLWPATRLHLTHLVVKQ</sequence>
<proteinExistence type="predicted"/>
<organism evidence="1">
    <name type="scientific">Populus davidiana</name>
    <dbReference type="NCBI Taxonomy" id="266767"/>
    <lineage>
        <taxon>Eukaryota</taxon>
        <taxon>Viridiplantae</taxon>
        <taxon>Streptophyta</taxon>
        <taxon>Embryophyta</taxon>
        <taxon>Tracheophyta</taxon>
        <taxon>Spermatophyta</taxon>
        <taxon>Magnoliopsida</taxon>
        <taxon>eudicotyledons</taxon>
        <taxon>Gunneridae</taxon>
        <taxon>Pentapetalae</taxon>
        <taxon>rosids</taxon>
        <taxon>fabids</taxon>
        <taxon>Malpighiales</taxon>
        <taxon>Salicaceae</taxon>
        <taxon>Saliceae</taxon>
        <taxon>Populus</taxon>
    </lineage>
</organism>
<evidence type="ECO:0000313" key="1">
    <source>
        <dbReference type="EMBL" id="NUU88083.1"/>
    </source>
</evidence>
<protein>
    <submittedName>
        <fullName evidence="1">Uncharacterized protein</fullName>
    </submittedName>
</protein>
<reference evidence="1" key="1">
    <citation type="submission" date="2020-03" db="EMBL/GenBank/DDBJ databases">
        <authorList>
            <person name="Zhang R."/>
        </authorList>
    </citation>
    <scope>NUCLEOTIDE SEQUENCE</scope>
</reference>
<name>A0A6M2ERP5_9ROSI</name>
<dbReference type="AlphaFoldDB" id="A0A6M2ERP5"/>
<dbReference type="EMBL" id="GILB01007750">
    <property type="protein sequence ID" value="NUU88083.1"/>
    <property type="molecule type" value="Transcribed_RNA"/>
</dbReference>
<accession>A0A6M2ERP5</accession>